<sequence length="198" mass="20581">MRKLLTAALLAAPVLASASNLVTNGSFEANAQGAGSWNIYPSLTGWTGTPNIELRNNVAGAAFDGSNFVELDTYSNSGMYQDVATTAGAHYTLSFAYSARPYTGNTNDINVYWNGSLVEAVAGSNSTGVHNWAVYSVDVVGGAGSTSRLTFNAAGVSDSYGGSLDAVSVTTAVPEPQTYALMLAGLGAVFFLARRRRV</sequence>
<reference evidence="3 4" key="2">
    <citation type="submission" date="2018-12" db="EMBL/GenBank/DDBJ databases">
        <title>Rhizobacter gummiphilus sp. nov., a rubber-degrading bacterium isolated from the soil of a botanical garden in Japan.</title>
        <authorList>
            <person name="Shunsuke S.S."/>
        </authorList>
    </citation>
    <scope>NUCLEOTIDE SEQUENCE [LARGE SCALE GENOMIC DNA]</scope>
    <source>
        <strain evidence="3 4">S-16</strain>
    </source>
</reference>
<dbReference type="Pfam" id="PF07589">
    <property type="entry name" value="PEP-CTERM"/>
    <property type="match status" value="1"/>
</dbReference>
<organism evidence="3 4">
    <name type="scientific">Piscinibacter terrae</name>
    <dbReference type="NCBI Taxonomy" id="2496871"/>
    <lineage>
        <taxon>Bacteria</taxon>
        <taxon>Pseudomonadati</taxon>
        <taxon>Pseudomonadota</taxon>
        <taxon>Betaproteobacteria</taxon>
        <taxon>Burkholderiales</taxon>
        <taxon>Sphaerotilaceae</taxon>
        <taxon>Piscinibacter</taxon>
    </lineage>
</organism>
<accession>A0A3N7IWZ3</accession>
<dbReference type="RefSeq" id="WP_124542053.1">
    <property type="nucleotide sequence ID" value="NZ_QUSW01000005.1"/>
</dbReference>
<evidence type="ECO:0000256" key="1">
    <source>
        <dbReference type="SAM" id="SignalP"/>
    </source>
</evidence>
<comment type="caution">
    <text evidence="3">The sequence shown here is derived from an EMBL/GenBank/DDBJ whole genome shotgun (WGS) entry which is preliminary data.</text>
</comment>
<protein>
    <submittedName>
        <fullName evidence="3">PEP-CTERM sorting domain-containing protein</fullName>
    </submittedName>
</protein>
<evidence type="ECO:0000313" key="3">
    <source>
        <dbReference type="EMBL" id="RQP23302.1"/>
    </source>
</evidence>
<dbReference type="Proteomes" id="UP000267464">
    <property type="component" value="Unassembled WGS sequence"/>
</dbReference>
<dbReference type="NCBIfam" id="TIGR02595">
    <property type="entry name" value="PEP_CTERM"/>
    <property type="match status" value="1"/>
</dbReference>
<reference evidence="3 4" key="1">
    <citation type="submission" date="2018-08" db="EMBL/GenBank/DDBJ databases">
        <authorList>
            <person name="Khan S.A."/>
            <person name="Jeon C.O."/>
            <person name="Chun B.H."/>
            <person name="Jeong S.E."/>
        </authorList>
    </citation>
    <scope>NUCLEOTIDE SEQUENCE [LARGE SCALE GENOMIC DNA]</scope>
    <source>
        <strain evidence="3 4">S-16</strain>
    </source>
</reference>
<dbReference type="OrthoDB" id="8904400at2"/>
<evidence type="ECO:0000313" key="4">
    <source>
        <dbReference type="Proteomes" id="UP000267464"/>
    </source>
</evidence>
<name>A0A3N7IWZ3_9BURK</name>
<keyword evidence="1" id="KW-0732">Signal</keyword>
<feature type="chain" id="PRO_5017962372" evidence="1">
    <location>
        <begin position="19"/>
        <end position="198"/>
    </location>
</feature>
<dbReference type="InterPro" id="IPR008979">
    <property type="entry name" value="Galactose-bd-like_sf"/>
</dbReference>
<dbReference type="EMBL" id="QUSW01000005">
    <property type="protein sequence ID" value="RQP23302.1"/>
    <property type="molecule type" value="Genomic_DNA"/>
</dbReference>
<dbReference type="SUPFAM" id="SSF49785">
    <property type="entry name" value="Galactose-binding domain-like"/>
    <property type="match status" value="1"/>
</dbReference>
<feature type="domain" description="Ice-binding protein C-terminal" evidence="2">
    <location>
        <begin position="172"/>
        <end position="196"/>
    </location>
</feature>
<keyword evidence="4" id="KW-1185">Reference proteome</keyword>
<dbReference type="AlphaFoldDB" id="A0A3N7IWZ3"/>
<evidence type="ECO:0000259" key="2">
    <source>
        <dbReference type="Pfam" id="PF07589"/>
    </source>
</evidence>
<gene>
    <name evidence="3" type="ORF">DZC73_19565</name>
</gene>
<dbReference type="Gene3D" id="2.60.120.260">
    <property type="entry name" value="Galactose-binding domain-like"/>
    <property type="match status" value="1"/>
</dbReference>
<proteinExistence type="predicted"/>
<dbReference type="InterPro" id="IPR013424">
    <property type="entry name" value="Ice-binding_C"/>
</dbReference>
<feature type="signal peptide" evidence="1">
    <location>
        <begin position="1"/>
        <end position="18"/>
    </location>
</feature>